<keyword evidence="3" id="KW-1185">Reference proteome</keyword>
<gene>
    <name evidence="2" type="ORF">RASY3_05815</name>
</gene>
<dbReference type="AlphaFoldDB" id="A0A011V3S3"/>
<sequence>MTKIKKIISGITALAITCGLSLPASAVLNKGDSRAYRGTGYLAKYEVLSVKDGYTTVQITLKNTSKKTINNWAVGFEHEGRILSLKNGRIFDTNYLYNSGYAYGYNVIRDSGTNGKVAPNECVSFSFTMTDENGYNELPERLKVYSDVDKSNTVDGLNKAASECYKAVNEIFWAYECEGLSLEDCFKNGEFTKANSKDGMKTGFNYKYTAKGDSEINIAASQFARGNISVYVGRTTTNGEEHAFVQIKDNKTGKIGQYPHPAQGTVTWGTFDLNAPIYTNYSVDDVNRAAKWAYNAVAEYIADLETVGEDFMGSFENGGFLYAHSNEGLKIDFSGSLAEGDQAINEEMKLYYDGIIVYAGKKTSSDGEFEFFVQAKDPETGKIGQYPNPTQGEATWGTFDENTPSGAKPLSDKELDEEAETAYYAAAEYFTDMYYDHGWNVQEVFDNGGYSQAHTKDGLKIGTATDNDGDKYIIEELLCNGYGGNISVYVGEIESENHDEYFVQIKDNTTGKIGQYPTPDHRDLEWGTYSKAPAKMTHDQRTLNGDAKTAYNAVAEYLANLETEGYDVWECYKNGCFAKASTKEGLKIGQETSLTDGDKFINNELRCNGRYYEGLTVYVGMKKISNSKYGDIDFFVQVKDATGRVGQYPDPTRDSATWGTLHAKEPNQSEKVTVSLYDHPGSATKIDSIQLKAGSSIPESTIASWNELGESKTTGYKPYGSDRLMRTVFVSIQSATGERIEEYIDKPILEDLDFFICTVLDEREKGF</sequence>
<proteinExistence type="predicted"/>
<dbReference type="EMBL" id="JEOB01000002">
    <property type="protein sequence ID" value="EXM40107.1"/>
    <property type="molecule type" value="Genomic_DNA"/>
</dbReference>
<comment type="caution">
    <text evidence="2">The sequence shown here is derived from an EMBL/GenBank/DDBJ whole genome shotgun (WGS) entry which is preliminary data.</text>
</comment>
<evidence type="ECO:0000256" key="1">
    <source>
        <dbReference type="SAM" id="SignalP"/>
    </source>
</evidence>
<dbReference type="Proteomes" id="UP000021369">
    <property type="component" value="Unassembled WGS sequence"/>
</dbReference>
<dbReference type="PATRIC" id="fig|1341156.4.peg.1580"/>
<dbReference type="GO" id="GO:0030247">
    <property type="term" value="F:polysaccharide binding"/>
    <property type="evidence" value="ECO:0007669"/>
    <property type="project" value="InterPro"/>
</dbReference>
<protein>
    <recommendedName>
        <fullName evidence="4">CBM2 domain-containing protein</fullName>
    </recommendedName>
</protein>
<dbReference type="InterPro" id="IPR008965">
    <property type="entry name" value="CBM2/CBM3_carb-bd_dom_sf"/>
</dbReference>
<dbReference type="Gene3D" id="2.60.40.290">
    <property type="match status" value="1"/>
</dbReference>
<dbReference type="InterPro" id="IPR012291">
    <property type="entry name" value="CBM2_carb-bd_dom_sf"/>
</dbReference>
<dbReference type="OrthoDB" id="1827734at2"/>
<feature type="chain" id="PRO_5038944418" description="CBM2 domain-containing protein" evidence="1">
    <location>
        <begin position="27"/>
        <end position="767"/>
    </location>
</feature>
<evidence type="ECO:0000313" key="2">
    <source>
        <dbReference type="EMBL" id="EXM40107.1"/>
    </source>
</evidence>
<evidence type="ECO:0008006" key="4">
    <source>
        <dbReference type="Google" id="ProtNLM"/>
    </source>
</evidence>
<keyword evidence="1" id="KW-0732">Signal</keyword>
<dbReference type="GO" id="GO:0004553">
    <property type="term" value="F:hydrolase activity, hydrolyzing O-glycosyl compounds"/>
    <property type="evidence" value="ECO:0007669"/>
    <property type="project" value="InterPro"/>
</dbReference>
<organism evidence="2 3">
    <name type="scientific">Ruminococcus albus SY3</name>
    <dbReference type="NCBI Taxonomy" id="1341156"/>
    <lineage>
        <taxon>Bacteria</taxon>
        <taxon>Bacillati</taxon>
        <taxon>Bacillota</taxon>
        <taxon>Clostridia</taxon>
        <taxon>Eubacteriales</taxon>
        <taxon>Oscillospiraceae</taxon>
        <taxon>Ruminococcus</taxon>
    </lineage>
</organism>
<dbReference type="SUPFAM" id="SSF49384">
    <property type="entry name" value="Carbohydrate-binding domain"/>
    <property type="match status" value="1"/>
</dbReference>
<feature type="signal peptide" evidence="1">
    <location>
        <begin position="1"/>
        <end position="26"/>
    </location>
</feature>
<accession>A0A011V3S3</accession>
<name>A0A011V3S3_RUMAL</name>
<dbReference type="RefSeq" id="WP_037286006.1">
    <property type="nucleotide sequence ID" value="NZ_JEOB01000002.1"/>
</dbReference>
<evidence type="ECO:0000313" key="3">
    <source>
        <dbReference type="Proteomes" id="UP000021369"/>
    </source>
</evidence>
<reference evidence="2 3" key="1">
    <citation type="submission" date="2013-06" db="EMBL/GenBank/DDBJ databases">
        <title>Rumen cellulosomics: divergent fiber-degrading strategies revealed by comparative genome-wide analysis of six Ruminococcal strains.</title>
        <authorList>
            <person name="Dassa B."/>
            <person name="Borovok I."/>
            <person name="Lamed R."/>
            <person name="Flint H."/>
            <person name="Yeoman C.J."/>
            <person name="White B."/>
            <person name="Bayer E.A."/>
        </authorList>
    </citation>
    <scope>NUCLEOTIDE SEQUENCE [LARGE SCALE GENOMIC DNA]</scope>
    <source>
        <strain evidence="2 3">SY3</strain>
    </source>
</reference>